<evidence type="ECO:0000256" key="2">
    <source>
        <dbReference type="ARBA" id="ARBA00022741"/>
    </source>
</evidence>
<keyword evidence="3" id="KW-0418">Kinase</keyword>
<dbReference type="InterPro" id="IPR036117">
    <property type="entry name" value="DhaL_dom_sf"/>
</dbReference>
<dbReference type="InterPro" id="IPR004007">
    <property type="entry name" value="DhaL_dom"/>
</dbReference>
<dbReference type="EMBL" id="ML996565">
    <property type="protein sequence ID" value="KAF2763236.1"/>
    <property type="molecule type" value="Genomic_DNA"/>
</dbReference>
<dbReference type="Proteomes" id="UP000799437">
    <property type="component" value="Unassembled WGS sequence"/>
</dbReference>
<dbReference type="GO" id="GO:0019563">
    <property type="term" value="P:glycerol catabolic process"/>
    <property type="evidence" value="ECO:0007669"/>
    <property type="project" value="TreeGrafter"/>
</dbReference>
<dbReference type="GO" id="GO:0005829">
    <property type="term" value="C:cytosol"/>
    <property type="evidence" value="ECO:0007669"/>
    <property type="project" value="TreeGrafter"/>
</dbReference>
<comment type="catalytic activity">
    <reaction evidence="6">
        <text>dihydroxyacetone + ATP = dihydroxyacetone phosphate + ADP + H(+)</text>
        <dbReference type="Rhea" id="RHEA:15773"/>
        <dbReference type="ChEBI" id="CHEBI:15378"/>
        <dbReference type="ChEBI" id="CHEBI:16016"/>
        <dbReference type="ChEBI" id="CHEBI:30616"/>
        <dbReference type="ChEBI" id="CHEBI:57642"/>
        <dbReference type="ChEBI" id="CHEBI:456216"/>
        <dbReference type="EC" id="2.7.1.29"/>
    </reaction>
</comment>
<keyword evidence="4" id="KW-0067">ATP-binding</keyword>
<name>A0A6A6WM74_9PEZI</name>
<dbReference type="SMART" id="SM01120">
    <property type="entry name" value="Dak2"/>
    <property type="match status" value="1"/>
</dbReference>
<dbReference type="PANTHER" id="PTHR28629:SF4">
    <property type="entry name" value="TRIOKINASE_FMN CYCLASE"/>
    <property type="match status" value="1"/>
</dbReference>
<organism evidence="8 9">
    <name type="scientific">Pseudovirgaria hyperparasitica</name>
    <dbReference type="NCBI Taxonomy" id="470096"/>
    <lineage>
        <taxon>Eukaryota</taxon>
        <taxon>Fungi</taxon>
        <taxon>Dikarya</taxon>
        <taxon>Ascomycota</taxon>
        <taxon>Pezizomycotina</taxon>
        <taxon>Dothideomycetes</taxon>
        <taxon>Dothideomycetes incertae sedis</taxon>
        <taxon>Acrospermales</taxon>
        <taxon>Acrospermaceae</taxon>
        <taxon>Pseudovirgaria</taxon>
    </lineage>
</organism>
<accession>A0A6A6WM74</accession>
<dbReference type="PROSITE" id="PS51480">
    <property type="entry name" value="DHAL"/>
    <property type="match status" value="1"/>
</dbReference>
<protein>
    <submittedName>
        <fullName evidence="8">Dak phosphatase</fullName>
    </submittedName>
</protein>
<gene>
    <name evidence="8" type="ORF">EJ05DRAFT_472150</name>
</gene>
<reference evidence="8" key="1">
    <citation type="journal article" date="2020" name="Stud. Mycol.">
        <title>101 Dothideomycetes genomes: a test case for predicting lifestyles and emergence of pathogens.</title>
        <authorList>
            <person name="Haridas S."/>
            <person name="Albert R."/>
            <person name="Binder M."/>
            <person name="Bloem J."/>
            <person name="Labutti K."/>
            <person name="Salamov A."/>
            <person name="Andreopoulos B."/>
            <person name="Baker S."/>
            <person name="Barry K."/>
            <person name="Bills G."/>
            <person name="Bluhm B."/>
            <person name="Cannon C."/>
            <person name="Castanera R."/>
            <person name="Culley D."/>
            <person name="Daum C."/>
            <person name="Ezra D."/>
            <person name="Gonzalez J."/>
            <person name="Henrissat B."/>
            <person name="Kuo A."/>
            <person name="Liang C."/>
            <person name="Lipzen A."/>
            <person name="Lutzoni F."/>
            <person name="Magnuson J."/>
            <person name="Mondo S."/>
            <person name="Nolan M."/>
            <person name="Ohm R."/>
            <person name="Pangilinan J."/>
            <person name="Park H.-J."/>
            <person name="Ramirez L."/>
            <person name="Alfaro M."/>
            <person name="Sun H."/>
            <person name="Tritt A."/>
            <person name="Yoshinaga Y."/>
            <person name="Zwiers L.-H."/>
            <person name="Turgeon B."/>
            <person name="Goodwin S."/>
            <person name="Spatafora J."/>
            <person name="Crous P."/>
            <person name="Grigoriev I."/>
        </authorList>
    </citation>
    <scope>NUCLEOTIDE SEQUENCE</scope>
    <source>
        <strain evidence="8">CBS 121739</strain>
    </source>
</reference>
<dbReference type="GO" id="GO:0050354">
    <property type="term" value="F:triokinase activity"/>
    <property type="evidence" value="ECO:0007669"/>
    <property type="project" value="UniProtKB-EC"/>
</dbReference>
<evidence type="ECO:0000256" key="5">
    <source>
        <dbReference type="ARBA" id="ARBA00047974"/>
    </source>
</evidence>
<evidence type="ECO:0000256" key="6">
    <source>
        <dbReference type="ARBA" id="ARBA00048898"/>
    </source>
</evidence>
<keyword evidence="2" id="KW-0547">Nucleotide-binding</keyword>
<dbReference type="PANTHER" id="PTHR28629">
    <property type="entry name" value="TRIOKINASE/FMN CYCLASE"/>
    <property type="match status" value="1"/>
</dbReference>
<keyword evidence="9" id="KW-1185">Reference proteome</keyword>
<comment type="catalytic activity">
    <reaction evidence="5">
        <text>D-glyceraldehyde + ATP = D-glyceraldehyde 3-phosphate + ADP + H(+)</text>
        <dbReference type="Rhea" id="RHEA:13941"/>
        <dbReference type="ChEBI" id="CHEBI:15378"/>
        <dbReference type="ChEBI" id="CHEBI:17378"/>
        <dbReference type="ChEBI" id="CHEBI:30616"/>
        <dbReference type="ChEBI" id="CHEBI:59776"/>
        <dbReference type="ChEBI" id="CHEBI:456216"/>
        <dbReference type="EC" id="2.7.1.28"/>
    </reaction>
</comment>
<evidence type="ECO:0000256" key="1">
    <source>
        <dbReference type="ARBA" id="ARBA00022679"/>
    </source>
</evidence>
<evidence type="ECO:0000256" key="4">
    <source>
        <dbReference type="ARBA" id="ARBA00022840"/>
    </source>
</evidence>
<keyword evidence="1" id="KW-0808">Transferase</keyword>
<sequence>MSIVVSQTLPWDKSTLQLDRAERWRTLGPLIRPSISVVNVGKSSVALIDTTHAKVSSIHVGAIVEASIFTDSTFTENDLFVCVVKEAGDEIRLEELCTVIENAVTSLDSQCSIVLQIGEKRSAVRTIGGVFLVTVEKEIEFKHLLALLKSSKNSEELAVDELVSSFLKTATTIEERVHPDKVAGFPSIVHASGKAQFENATKVFEIGALQLLKATKSISGQNTVSIHIADINGLSQLERHIIAHELAKISNSLDIPYHITLSTINFNDHSPRGWTISVCPVPRAILTPLTQPSNPLLEDSQSIHTSPVTANSANIVFEDALVRQILTQGCSALIAAEPVVTEYDTIVGDGDCGLTLKSGAEKVLSFIEGKDLSNLPQVLGALVDDLEATMGGTSGALYCIFLSSLAQNLRTARTVPDALDQALSHLLDFTRARKGDRTCLDTLIPFVEILKTTEDVERALQAARKGNEETKNMQARLGRSAYLDDSATRGVPDPGAYGLLVLLEGLASR</sequence>
<dbReference type="Pfam" id="PF02734">
    <property type="entry name" value="Dak2"/>
    <property type="match status" value="1"/>
</dbReference>
<dbReference type="AlphaFoldDB" id="A0A6A6WM74"/>
<evidence type="ECO:0000259" key="7">
    <source>
        <dbReference type="PROSITE" id="PS51480"/>
    </source>
</evidence>
<evidence type="ECO:0000256" key="3">
    <source>
        <dbReference type="ARBA" id="ARBA00022777"/>
    </source>
</evidence>
<evidence type="ECO:0000313" key="9">
    <source>
        <dbReference type="Proteomes" id="UP000799437"/>
    </source>
</evidence>
<proteinExistence type="predicted"/>
<dbReference type="RefSeq" id="XP_033605687.1">
    <property type="nucleotide sequence ID" value="XM_033743126.1"/>
</dbReference>
<dbReference type="GO" id="GO:0005524">
    <property type="term" value="F:ATP binding"/>
    <property type="evidence" value="ECO:0007669"/>
    <property type="project" value="UniProtKB-KW"/>
</dbReference>
<dbReference type="InterPro" id="IPR050861">
    <property type="entry name" value="Dihydroxyacetone_Kinase"/>
</dbReference>
<feature type="domain" description="DhaL" evidence="7">
    <location>
        <begin position="320"/>
        <end position="508"/>
    </location>
</feature>
<evidence type="ECO:0000313" key="8">
    <source>
        <dbReference type="EMBL" id="KAF2763236.1"/>
    </source>
</evidence>
<dbReference type="GO" id="GO:0004371">
    <property type="term" value="F:glycerone kinase activity"/>
    <property type="evidence" value="ECO:0007669"/>
    <property type="project" value="UniProtKB-EC"/>
</dbReference>
<dbReference type="FunFam" id="1.25.40.340:FF:000001">
    <property type="entry name" value="Dihydroxyacetone kinase 1"/>
    <property type="match status" value="1"/>
</dbReference>
<dbReference type="Gene3D" id="1.25.40.340">
    <property type="match status" value="1"/>
</dbReference>
<dbReference type="OrthoDB" id="2139957at2759"/>
<dbReference type="SUPFAM" id="SSF101473">
    <property type="entry name" value="DhaL-like"/>
    <property type="match status" value="1"/>
</dbReference>
<dbReference type="GeneID" id="54484180"/>